<reference evidence="5 6" key="1">
    <citation type="submission" date="2019-07" db="EMBL/GenBank/DDBJ databases">
        <title>Litoreibacter alkalisoli sp. nov., isolated from saline-alkaline soil.</title>
        <authorList>
            <person name="Wang S."/>
            <person name="Xu L."/>
            <person name="Xing Y.-T."/>
            <person name="Sun J.-Q."/>
        </authorList>
    </citation>
    <scope>NUCLEOTIDE SEQUENCE [LARGE SCALE GENOMIC DNA]</scope>
    <source>
        <strain evidence="5 6">LN3S51</strain>
        <plasmid evidence="5 6">unnamed1</plasmid>
    </source>
</reference>
<evidence type="ECO:0000313" key="5">
    <source>
        <dbReference type="EMBL" id="QDY70374.1"/>
    </source>
</evidence>
<dbReference type="PANTHER" id="PTHR33204:SF37">
    <property type="entry name" value="HTH-TYPE TRANSCRIPTIONAL REGULATOR YODB"/>
    <property type="match status" value="1"/>
</dbReference>
<dbReference type="Pfam" id="PF01638">
    <property type="entry name" value="HxlR"/>
    <property type="match status" value="1"/>
</dbReference>
<name>A0A5B8IXE1_9RHOB</name>
<gene>
    <name evidence="5" type="ORF">FPZ52_11625</name>
</gene>
<evidence type="ECO:0000256" key="1">
    <source>
        <dbReference type="ARBA" id="ARBA00023015"/>
    </source>
</evidence>
<dbReference type="GO" id="GO:0003677">
    <property type="term" value="F:DNA binding"/>
    <property type="evidence" value="ECO:0007669"/>
    <property type="project" value="UniProtKB-KW"/>
</dbReference>
<keyword evidence="3" id="KW-0804">Transcription</keyword>
<dbReference type="InterPro" id="IPR002577">
    <property type="entry name" value="HTH_HxlR"/>
</dbReference>
<dbReference type="PROSITE" id="PS51118">
    <property type="entry name" value="HTH_HXLR"/>
    <property type="match status" value="1"/>
</dbReference>
<evidence type="ECO:0000256" key="3">
    <source>
        <dbReference type="ARBA" id="ARBA00023163"/>
    </source>
</evidence>
<evidence type="ECO:0000313" key="6">
    <source>
        <dbReference type="Proteomes" id="UP000318483"/>
    </source>
</evidence>
<keyword evidence="1" id="KW-0805">Transcription regulation</keyword>
<dbReference type="EMBL" id="CP042262">
    <property type="protein sequence ID" value="QDY70374.1"/>
    <property type="molecule type" value="Genomic_DNA"/>
</dbReference>
<evidence type="ECO:0000259" key="4">
    <source>
        <dbReference type="PROSITE" id="PS51118"/>
    </source>
</evidence>
<dbReference type="Gene3D" id="1.10.10.10">
    <property type="entry name" value="Winged helix-like DNA-binding domain superfamily/Winged helix DNA-binding domain"/>
    <property type="match status" value="1"/>
</dbReference>
<dbReference type="InterPro" id="IPR036388">
    <property type="entry name" value="WH-like_DNA-bd_sf"/>
</dbReference>
<keyword evidence="6" id="KW-1185">Reference proteome</keyword>
<sequence>METTPDDTPSEKSSPAGCPSDAVLRLLWGQWKTHVIYILGAHGPQRFGALRRTIAGISPKVLTQRLRELEADGLVWREQAPTIPPEVTYGLTELGRQIHGVLQGFDAIASR</sequence>
<keyword evidence="5" id="KW-0614">Plasmid</keyword>
<keyword evidence="2" id="KW-0238">DNA-binding</keyword>
<dbReference type="KEGG" id="lit:FPZ52_11625"/>
<organism evidence="5 6">
    <name type="scientific">Qingshengfaniella alkalisoli</name>
    <dbReference type="NCBI Taxonomy" id="2599296"/>
    <lineage>
        <taxon>Bacteria</taxon>
        <taxon>Pseudomonadati</taxon>
        <taxon>Pseudomonadota</taxon>
        <taxon>Alphaproteobacteria</taxon>
        <taxon>Rhodobacterales</taxon>
        <taxon>Paracoccaceae</taxon>
        <taxon>Qingshengfaniella</taxon>
    </lineage>
</organism>
<dbReference type="Proteomes" id="UP000318483">
    <property type="component" value="Plasmid unnamed1"/>
</dbReference>
<accession>A0A5B8IXE1</accession>
<dbReference type="OrthoDB" id="9800350at2"/>
<protein>
    <submittedName>
        <fullName evidence="5">Helix-turn-helix transcriptional regulator</fullName>
    </submittedName>
</protein>
<dbReference type="PANTHER" id="PTHR33204">
    <property type="entry name" value="TRANSCRIPTIONAL REGULATOR, MARR FAMILY"/>
    <property type="match status" value="1"/>
</dbReference>
<proteinExistence type="predicted"/>
<evidence type="ECO:0000256" key="2">
    <source>
        <dbReference type="ARBA" id="ARBA00023125"/>
    </source>
</evidence>
<dbReference type="InterPro" id="IPR036390">
    <property type="entry name" value="WH_DNA-bd_sf"/>
</dbReference>
<dbReference type="RefSeq" id="WP_146365792.1">
    <property type="nucleotide sequence ID" value="NZ_CP042262.1"/>
</dbReference>
<feature type="domain" description="HTH hxlR-type" evidence="4">
    <location>
        <begin position="18"/>
        <end position="111"/>
    </location>
</feature>
<dbReference type="SUPFAM" id="SSF46785">
    <property type="entry name" value="Winged helix' DNA-binding domain"/>
    <property type="match status" value="1"/>
</dbReference>
<dbReference type="AlphaFoldDB" id="A0A5B8IXE1"/>
<geneLocation type="plasmid" evidence="5 6">
    <name>unnamed1</name>
</geneLocation>